<gene>
    <name evidence="1" type="ORF">DS832_07020</name>
</gene>
<reference evidence="1 2" key="1">
    <citation type="submission" date="2018-07" db="EMBL/GenBank/DDBJ databases">
        <title>Genome sequences of six Lactobacillus spp. isolated from bumble bee guts.</title>
        <authorList>
            <person name="Motta E.V.S."/>
            <person name="Moran N.A."/>
        </authorList>
    </citation>
    <scope>NUCLEOTIDE SEQUENCE [LARGE SCALE GENOMIC DNA]</scope>
    <source>
        <strain evidence="1 2">LV-8.1</strain>
    </source>
</reference>
<evidence type="ECO:0000313" key="1">
    <source>
        <dbReference type="EMBL" id="RHW46094.1"/>
    </source>
</evidence>
<evidence type="ECO:0000313" key="2">
    <source>
        <dbReference type="Proteomes" id="UP000284822"/>
    </source>
</evidence>
<name>A0A3R6Z8X3_9LACO</name>
<dbReference type="EMBL" id="QOCS01000014">
    <property type="protein sequence ID" value="RHW46094.1"/>
    <property type="molecule type" value="Genomic_DNA"/>
</dbReference>
<comment type="caution">
    <text evidence="1">The sequence shown here is derived from an EMBL/GenBank/DDBJ whole genome shotgun (WGS) entry which is preliminary data.</text>
</comment>
<dbReference type="Proteomes" id="UP000284822">
    <property type="component" value="Unassembled WGS sequence"/>
</dbReference>
<organism evidence="1 2">
    <name type="scientific">Bombilactobacillus bombi</name>
    <dbReference type="NCBI Taxonomy" id="1303590"/>
    <lineage>
        <taxon>Bacteria</taxon>
        <taxon>Bacillati</taxon>
        <taxon>Bacillota</taxon>
        <taxon>Bacilli</taxon>
        <taxon>Lactobacillales</taxon>
        <taxon>Lactobacillaceae</taxon>
        <taxon>Bombilactobacillus</taxon>
    </lineage>
</organism>
<sequence>MVGNSVPIKDLEFVLIHVIYNLIVRYIKIQNKNLTLKNFNDALSNYINAIKSQLGVMYDLKHPRKDDE</sequence>
<proteinExistence type="predicted"/>
<protein>
    <submittedName>
        <fullName evidence="1">Uncharacterized protein</fullName>
    </submittedName>
</protein>
<dbReference type="AlphaFoldDB" id="A0A3R6Z8X3"/>
<accession>A0A3R6Z8X3</accession>